<comment type="caution">
    <text evidence="4">The sequence shown here is derived from an EMBL/GenBank/DDBJ whole genome shotgun (WGS) entry which is preliminary data.</text>
</comment>
<dbReference type="Pfam" id="PF00023">
    <property type="entry name" value="Ank"/>
    <property type="match status" value="1"/>
</dbReference>
<dbReference type="SMART" id="SM00248">
    <property type="entry name" value="ANK"/>
    <property type="match status" value="12"/>
</dbReference>
<feature type="repeat" description="ANK" evidence="3">
    <location>
        <begin position="507"/>
        <end position="539"/>
    </location>
</feature>
<sequence length="795" mass="92297">MSNNTNKISEDRKASLIELVKKDNVKEMKTYLRENDILLKRINRDEFDILHYAIEYNVSIDMIKFIIIQCQYDNYIFHEPLLHAISLNHFKISDYIFSLFTLDNDDLNFFNNKFIEYLIESGLLNTKNFKYILNNKFTVENIDPSLICKFIDNFQNEYLNILLQHFIFDKNFIINILNDYKNQTPLSQKQLEDRIITEKNKIQIDGTMYEHANKKNNNVALSLLFNHDGNCPEVLLKRIEKYRLLDMAIKTNNCDLIKSILSYMTFDIRSQVFESNITEVCKSNYTDGKMLKVMIDIAFKKMSEIMMKTPPTSLSSSSSSSSPSLPSSPNNQYINLILNIIIKANTFEPLKIFMEDEKYKQNMNINEKDINGEYPIITALYSDNLEILEYLLSKGIDYKIKNNNGVSLLFLAIQKQKYNMIQFLLKQNINIMELDGNGNYPLIKAIKLNDLKSVELLVDYGIKNNIDMSKITDNNGSTPLILSYRLNDIPMFKYLINYFDINQRDSNGNSLLLYAVLKNDREVINDLIARGADINAKDNFGNSILSKAIYQNNQYLIMKLLNNDNVLLNEPNNFGDIPLIIAIKCYPTKVNVDINPFDSNSNYQLYDSLNSKQNFQMEENFYKNIINILIEKGSNINQVNHKGKTALVYAIEFGLFNIEKLLIKNGAIINHYFGEKNISILMYAINLFSEINIIQYLLENNAEIDYKDEEGNTALVYAINNSFGEIANLLINYGADINNINHNNESILDIFKKNGYAYDYRNNYYRKRRNDNSQNDNNSLNTAEILVTRISEILN</sequence>
<feature type="repeat" description="ANK" evidence="3">
    <location>
        <begin position="642"/>
        <end position="670"/>
    </location>
</feature>
<reference evidence="4 5" key="1">
    <citation type="submission" date="2016-08" db="EMBL/GenBank/DDBJ databases">
        <title>A Parts List for Fungal Cellulosomes Revealed by Comparative Genomics.</title>
        <authorList>
            <consortium name="DOE Joint Genome Institute"/>
            <person name="Haitjema C.H."/>
            <person name="Gilmore S.P."/>
            <person name="Henske J.K."/>
            <person name="Solomon K.V."/>
            <person name="De Groot R."/>
            <person name="Kuo A."/>
            <person name="Mondo S.J."/>
            <person name="Salamov A.A."/>
            <person name="Labutti K."/>
            <person name="Zhao Z."/>
            <person name="Chiniquy J."/>
            <person name="Barry K."/>
            <person name="Brewer H.M."/>
            <person name="Purvine S.O."/>
            <person name="Wright A.T."/>
            <person name="Boxma B."/>
            <person name="Van Alen T."/>
            <person name="Hackstein J.H."/>
            <person name="Baker S.E."/>
            <person name="Grigoriev I.V."/>
            <person name="O'Malley M.A."/>
        </authorList>
    </citation>
    <scope>NUCLEOTIDE SEQUENCE [LARGE SCALE GENOMIC DNA]</scope>
    <source>
        <strain evidence="4 5">S4</strain>
    </source>
</reference>
<accession>A0A1Y1WB67</accession>
<dbReference type="PROSITE" id="PS50088">
    <property type="entry name" value="ANK_REPEAT"/>
    <property type="match status" value="4"/>
</dbReference>
<keyword evidence="2 3" id="KW-0040">ANK repeat</keyword>
<gene>
    <name evidence="4" type="ORF">BCR32DRAFT_272385</name>
</gene>
<evidence type="ECO:0000256" key="2">
    <source>
        <dbReference type="ARBA" id="ARBA00023043"/>
    </source>
</evidence>
<evidence type="ECO:0000313" key="5">
    <source>
        <dbReference type="Proteomes" id="UP000193944"/>
    </source>
</evidence>
<dbReference type="AlphaFoldDB" id="A0A1Y1WB67"/>
<keyword evidence="1" id="KW-0677">Repeat</keyword>
<protein>
    <submittedName>
        <fullName evidence="4">Ankyrin</fullName>
    </submittedName>
</protein>
<dbReference type="PANTHER" id="PTHR24198">
    <property type="entry name" value="ANKYRIN REPEAT AND PROTEIN KINASE DOMAIN-CONTAINING PROTEIN"/>
    <property type="match status" value="1"/>
</dbReference>
<dbReference type="PANTHER" id="PTHR24198:SF165">
    <property type="entry name" value="ANKYRIN REPEAT-CONTAINING PROTEIN-RELATED"/>
    <property type="match status" value="1"/>
</dbReference>
<reference evidence="4 5" key="2">
    <citation type="submission" date="2016-08" db="EMBL/GenBank/DDBJ databases">
        <title>Pervasive Adenine N6-methylation of Active Genes in Fungi.</title>
        <authorList>
            <consortium name="DOE Joint Genome Institute"/>
            <person name="Mondo S.J."/>
            <person name="Dannebaum R.O."/>
            <person name="Kuo R.C."/>
            <person name="Labutti K."/>
            <person name="Haridas S."/>
            <person name="Kuo A."/>
            <person name="Salamov A."/>
            <person name="Ahrendt S.R."/>
            <person name="Lipzen A."/>
            <person name="Sullivan W."/>
            <person name="Andreopoulos W.B."/>
            <person name="Clum A."/>
            <person name="Lindquist E."/>
            <person name="Daum C."/>
            <person name="Ramamoorthy G.K."/>
            <person name="Gryganskyi A."/>
            <person name="Culley D."/>
            <person name="Magnuson J.K."/>
            <person name="James T.Y."/>
            <person name="O'Malley M.A."/>
            <person name="Stajich J.E."/>
            <person name="Spatafora J.W."/>
            <person name="Visel A."/>
            <person name="Grigoriev I.V."/>
        </authorList>
    </citation>
    <scope>NUCLEOTIDE SEQUENCE [LARGE SCALE GENOMIC DNA]</scope>
    <source>
        <strain evidence="4 5">S4</strain>
    </source>
</reference>
<dbReference type="SUPFAM" id="SSF48403">
    <property type="entry name" value="Ankyrin repeat"/>
    <property type="match status" value="2"/>
</dbReference>
<dbReference type="STRING" id="1754192.A0A1Y1WB67"/>
<evidence type="ECO:0000256" key="1">
    <source>
        <dbReference type="ARBA" id="ARBA00022737"/>
    </source>
</evidence>
<dbReference type="Pfam" id="PF12796">
    <property type="entry name" value="Ank_2"/>
    <property type="match status" value="4"/>
</dbReference>
<dbReference type="EMBL" id="MCFG01000410">
    <property type="protein sequence ID" value="ORX70404.1"/>
    <property type="molecule type" value="Genomic_DNA"/>
</dbReference>
<feature type="repeat" description="ANK" evidence="3">
    <location>
        <begin position="371"/>
        <end position="403"/>
    </location>
</feature>
<dbReference type="Proteomes" id="UP000193944">
    <property type="component" value="Unassembled WGS sequence"/>
</dbReference>
<proteinExistence type="predicted"/>
<dbReference type="InterPro" id="IPR002110">
    <property type="entry name" value="Ankyrin_rpt"/>
</dbReference>
<feature type="repeat" description="ANK" evidence="3">
    <location>
        <begin position="710"/>
        <end position="742"/>
    </location>
</feature>
<dbReference type="Gene3D" id="1.25.40.20">
    <property type="entry name" value="Ankyrin repeat-containing domain"/>
    <property type="match status" value="4"/>
</dbReference>
<dbReference type="PROSITE" id="PS50297">
    <property type="entry name" value="ANK_REP_REGION"/>
    <property type="match status" value="4"/>
</dbReference>
<name>A0A1Y1WB67_9FUNG</name>
<evidence type="ECO:0000313" key="4">
    <source>
        <dbReference type="EMBL" id="ORX70404.1"/>
    </source>
</evidence>
<organism evidence="4 5">
    <name type="scientific">Anaeromyces robustus</name>
    <dbReference type="NCBI Taxonomy" id="1754192"/>
    <lineage>
        <taxon>Eukaryota</taxon>
        <taxon>Fungi</taxon>
        <taxon>Fungi incertae sedis</taxon>
        <taxon>Chytridiomycota</taxon>
        <taxon>Chytridiomycota incertae sedis</taxon>
        <taxon>Neocallimastigomycetes</taxon>
        <taxon>Neocallimastigales</taxon>
        <taxon>Neocallimastigaceae</taxon>
        <taxon>Anaeromyces</taxon>
    </lineage>
</organism>
<keyword evidence="5" id="KW-1185">Reference proteome</keyword>
<evidence type="ECO:0000256" key="3">
    <source>
        <dbReference type="PROSITE-ProRule" id="PRU00023"/>
    </source>
</evidence>
<dbReference type="InterPro" id="IPR036770">
    <property type="entry name" value="Ankyrin_rpt-contain_sf"/>
</dbReference>
<dbReference type="OrthoDB" id="341259at2759"/>